<keyword evidence="3" id="KW-0813">Transport</keyword>
<comment type="similarity">
    <text evidence="2 9">Belongs to the sodium:solute symporter (SSF) (TC 2.A.21) family.</text>
</comment>
<dbReference type="RefSeq" id="WP_145851300.1">
    <property type="nucleotide sequence ID" value="NZ_RPFW01000001.1"/>
</dbReference>
<keyword evidence="12" id="KW-1185">Reference proteome</keyword>
<sequence>MPDAAVGAIAFVTLLTIIVGARGIRVARTPDDFMVAARRVPPALNAAAISGEYLSAASFLGIAGLVVVQGLGALWYSVGYTAGYLVLLLLVAAPLRRFGAYTIPDFAVGRLGSRGLRQTATALVLVIGWFYLLPQMKGAGITLQWVLGTPYWVGAATLGVVVSCNIAMGGMKGITFVQCFQYWLKLCAIGIPALVLLIAAGHHSSPNLTPDRAAVFTRATVVTMTQETGFTLTSSAQATVTGLLDQRTYRDQAVRLCACRHVAGASTRIGFAAGAPVPVSLAMEPSSSESWDSPFLTSTTSGAHPLAATYGVIIATFFGAIGLPHILVRFYTNPDGEAARRTTLIVVLLLSSFYLFPTVLAVLARAQAPQLYLSSDSDSIVLALPSVLLPGLPGELLAALVAAGAFAAFLSTSSGLLVSVAGALSHDFLKRGVTTFRWCAISAGAIATIAALLVERFSLALLVGWAFAIAASSFCPLMVLGIWWRRLTRIGAMAGIVIGGGSCLAAIVSTMLGVAQTGWGAVLTGQPAIWTVPLAFGVMTVVSLLTPRTLPANVGQVMLRMHLPEALSRQVAYRTASQASWHAPDRRAPGP</sequence>
<evidence type="ECO:0000256" key="10">
    <source>
        <dbReference type="SAM" id="Phobius"/>
    </source>
</evidence>
<dbReference type="CDD" id="cd11480">
    <property type="entry name" value="SLC5sbd_u4"/>
    <property type="match status" value="1"/>
</dbReference>
<dbReference type="OrthoDB" id="9764416at2"/>
<feature type="transmembrane region" description="Helical" evidence="10">
    <location>
        <begin position="343"/>
        <end position="364"/>
    </location>
</feature>
<evidence type="ECO:0000256" key="1">
    <source>
        <dbReference type="ARBA" id="ARBA00004651"/>
    </source>
</evidence>
<evidence type="ECO:0000256" key="6">
    <source>
        <dbReference type="ARBA" id="ARBA00022847"/>
    </source>
</evidence>
<feature type="transmembrane region" description="Helical" evidence="10">
    <location>
        <begin position="74"/>
        <end position="95"/>
    </location>
</feature>
<evidence type="ECO:0000256" key="8">
    <source>
        <dbReference type="ARBA" id="ARBA00023136"/>
    </source>
</evidence>
<evidence type="ECO:0000256" key="7">
    <source>
        <dbReference type="ARBA" id="ARBA00022989"/>
    </source>
</evidence>
<evidence type="ECO:0000256" key="9">
    <source>
        <dbReference type="RuleBase" id="RU362091"/>
    </source>
</evidence>
<feature type="transmembrane region" description="Helical" evidence="10">
    <location>
        <begin position="44"/>
        <end position="68"/>
    </location>
</feature>
<organism evidence="11 12">
    <name type="scientific">Trebonia kvetii</name>
    <dbReference type="NCBI Taxonomy" id="2480626"/>
    <lineage>
        <taxon>Bacteria</taxon>
        <taxon>Bacillati</taxon>
        <taxon>Actinomycetota</taxon>
        <taxon>Actinomycetes</taxon>
        <taxon>Streptosporangiales</taxon>
        <taxon>Treboniaceae</taxon>
        <taxon>Trebonia</taxon>
    </lineage>
</organism>
<protein>
    <submittedName>
        <fullName evidence="11">Cation acetate symporter</fullName>
    </submittedName>
</protein>
<evidence type="ECO:0000256" key="4">
    <source>
        <dbReference type="ARBA" id="ARBA00022475"/>
    </source>
</evidence>
<feature type="transmembrane region" description="Helical" evidence="10">
    <location>
        <begin position="152"/>
        <end position="170"/>
    </location>
</feature>
<accession>A0A6P2C6C8</accession>
<evidence type="ECO:0000313" key="12">
    <source>
        <dbReference type="Proteomes" id="UP000460272"/>
    </source>
</evidence>
<dbReference type="Pfam" id="PF00474">
    <property type="entry name" value="SSF"/>
    <property type="match status" value="2"/>
</dbReference>
<dbReference type="InterPro" id="IPR001734">
    <property type="entry name" value="Na/solute_symporter"/>
</dbReference>
<feature type="transmembrane region" description="Helical" evidence="10">
    <location>
        <begin position="527"/>
        <end position="546"/>
    </location>
</feature>
<keyword evidence="6" id="KW-0769">Symport</keyword>
<dbReference type="GO" id="GO:0005886">
    <property type="term" value="C:plasma membrane"/>
    <property type="evidence" value="ECO:0007669"/>
    <property type="project" value="UniProtKB-SubCell"/>
</dbReference>
<evidence type="ECO:0000256" key="2">
    <source>
        <dbReference type="ARBA" id="ARBA00006434"/>
    </source>
</evidence>
<keyword evidence="8 10" id="KW-0472">Membrane</keyword>
<dbReference type="InterPro" id="IPR038377">
    <property type="entry name" value="Na/Glc_symporter_sf"/>
</dbReference>
<evidence type="ECO:0000313" key="11">
    <source>
        <dbReference type="EMBL" id="TVZ06547.1"/>
    </source>
</evidence>
<comment type="caution">
    <text evidence="11">The sequence shown here is derived from an EMBL/GenBank/DDBJ whole genome shotgun (WGS) entry which is preliminary data.</text>
</comment>
<dbReference type="PANTHER" id="PTHR48086:SF6">
    <property type="entry name" value="CATION_ACETATE SYMPORTER ACTP"/>
    <property type="match status" value="1"/>
</dbReference>
<feature type="transmembrane region" description="Helical" evidence="10">
    <location>
        <begin position="460"/>
        <end position="483"/>
    </location>
</feature>
<dbReference type="GO" id="GO:0015293">
    <property type="term" value="F:symporter activity"/>
    <property type="evidence" value="ECO:0007669"/>
    <property type="project" value="UniProtKB-KW"/>
</dbReference>
<proteinExistence type="inferred from homology"/>
<evidence type="ECO:0000256" key="5">
    <source>
        <dbReference type="ARBA" id="ARBA00022692"/>
    </source>
</evidence>
<dbReference type="GO" id="GO:0015123">
    <property type="term" value="F:acetate transmembrane transporter activity"/>
    <property type="evidence" value="ECO:0007669"/>
    <property type="project" value="TreeGrafter"/>
</dbReference>
<dbReference type="GO" id="GO:0006847">
    <property type="term" value="P:plasma membrane acetate transport"/>
    <property type="evidence" value="ECO:0007669"/>
    <property type="project" value="TreeGrafter"/>
</dbReference>
<keyword evidence="7 10" id="KW-1133">Transmembrane helix</keyword>
<dbReference type="PROSITE" id="PS50283">
    <property type="entry name" value="NA_SOLUT_SYMP_3"/>
    <property type="match status" value="1"/>
</dbReference>
<dbReference type="Proteomes" id="UP000460272">
    <property type="component" value="Unassembled WGS sequence"/>
</dbReference>
<dbReference type="Gene3D" id="1.20.1730.10">
    <property type="entry name" value="Sodium/glucose cotransporter"/>
    <property type="match status" value="1"/>
</dbReference>
<comment type="subcellular location">
    <subcellularLocation>
        <location evidence="1">Cell membrane</location>
        <topology evidence="1">Multi-pass membrane protein</topology>
    </subcellularLocation>
</comment>
<keyword evidence="5 10" id="KW-0812">Transmembrane</keyword>
<keyword evidence="4" id="KW-1003">Cell membrane</keyword>
<feature type="transmembrane region" description="Helical" evidence="10">
    <location>
        <begin position="6"/>
        <end position="24"/>
    </location>
</feature>
<dbReference type="EMBL" id="RPFW01000001">
    <property type="protein sequence ID" value="TVZ06547.1"/>
    <property type="molecule type" value="Genomic_DNA"/>
</dbReference>
<dbReference type="InterPro" id="IPR050277">
    <property type="entry name" value="Sodium:Solute_Symporter"/>
</dbReference>
<name>A0A6P2C6C8_9ACTN</name>
<dbReference type="AlphaFoldDB" id="A0A6P2C6C8"/>
<feature type="transmembrane region" description="Helical" evidence="10">
    <location>
        <begin position="115"/>
        <end position="132"/>
    </location>
</feature>
<evidence type="ECO:0000256" key="3">
    <source>
        <dbReference type="ARBA" id="ARBA00022448"/>
    </source>
</evidence>
<gene>
    <name evidence="11" type="ORF">EAS64_03865</name>
</gene>
<dbReference type="PANTHER" id="PTHR48086">
    <property type="entry name" value="SODIUM/PROLINE SYMPORTER-RELATED"/>
    <property type="match status" value="1"/>
</dbReference>
<feature type="transmembrane region" description="Helical" evidence="10">
    <location>
        <begin position="307"/>
        <end position="331"/>
    </location>
</feature>
<feature type="transmembrane region" description="Helical" evidence="10">
    <location>
        <begin position="182"/>
        <end position="201"/>
    </location>
</feature>
<feature type="transmembrane region" description="Helical" evidence="10">
    <location>
        <begin position="490"/>
        <end position="515"/>
    </location>
</feature>
<feature type="transmembrane region" description="Helical" evidence="10">
    <location>
        <begin position="436"/>
        <end position="454"/>
    </location>
</feature>
<feature type="transmembrane region" description="Helical" evidence="10">
    <location>
        <begin position="396"/>
        <end position="424"/>
    </location>
</feature>
<reference evidence="11 12" key="1">
    <citation type="submission" date="2018-11" db="EMBL/GenBank/DDBJ databases">
        <title>Trebonia kvetii gen.nov., sp.nov., a novel acidophilic actinobacterium, and proposal of the new actinobacterial family Treboniaceae fam. nov.</title>
        <authorList>
            <person name="Rapoport D."/>
            <person name="Sagova-Mareckova M."/>
            <person name="Sedlacek I."/>
            <person name="Provaznik J."/>
            <person name="Kralova S."/>
            <person name="Pavlinic D."/>
            <person name="Benes V."/>
            <person name="Kopecky J."/>
        </authorList>
    </citation>
    <scope>NUCLEOTIDE SEQUENCE [LARGE SCALE GENOMIC DNA]</scope>
    <source>
        <strain evidence="11 12">15Tr583</strain>
    </source>
</reference>